<accession>A0A382DD45</accession>
<proteinExistence type="predicted"/>
<feature type="non-terminal residue" evidence="1">
    <location>
        <position position="1"/>
    </location>
</feature>
<protein>
    <submittedName>
        <fullName evidence="1">Uncharacterized protein</fullName>
    </submittedName>
</protein>
<sequence>MNENAPRSFCLAVLMIAAIALPLMQTVPPGLELEKISDKEEAPPSPCGGYDACRGTDAGNSVATAMNLTDDFSWTGEESNIYWGDMTGMTTYCNYNTADVCNDVFQIDLPMGYGFEVKISWNGTTTYGDYGVAIGDENMISTSSNSFGRCYSGGAGSAQYVGMSSSGAHDCPGYSYTYGGPALPMQPAGLSVYAWVFGYYAHQSAVQEYQMNITVWPSDAGLKGDPIQQYATGISTWDDGSTYVGMCGQYGSSAGAAICVVPSSVNNGNDVGTKTLGLGESYGLFYNHDNYANSESSLTVSCTSGASFAIAQNSGVNPSSDRAGIFGATFTGPDVCTGTTTDVLSDGGYEIYWVTRDWITGGTVAGTDDDADASITYSCSSCTDNGATQTL</sequence>
<dbReference type="AlphaFoldDB" id="A0A382DD45"/>
<organism evidence="1">
    <name type="scientific">marine metagenome</name>
    <dbReference type="NCBI Taxonomy" id="408172"/>
    <lineage>
        <taxon>unclassified sequences</taxon>
        <taxon>metagenomes</taxon>
        <taxon>ecological metagenomes</taxon>
    </lineage>
</organism>
<feature type="non-terminal residue" evidence="1">
    <location>
        <position position="391"/>
    </location>
</feature>
<name>A0A382DD45_9ZZZZ</name>
<evidence type="ECO:0000313" key="1">
    <source>
        <dbReference type="EMBL" id="SVB36079.1"/>
    </source>
</evidence>
<reference evidence="1" key="1">
    <citation type="submission" date="2018-05" db="EMBL/GenBank/DDBJ databases">
        <authorList>
            <person name="Lanie J.A."/>
            <person name="Ng W.-L."/>
            <person name="Kazmierczak K.M."/>
            <person name="Andrzejewski T.M."/>
            <person name="Davidsen T.M."/>
            <person name="Wayne K.J."/>
            <person name="Tettelin H."/>
            <person name="Glass J.I."/>
            <person name="Rusch D."/>
            <person name="Podicherti R."/>
            <person name="Tsui H.-C.T."/>
            <person name="Winkler M.E."/>
        </authorList>
    </citation>
    <scope>NUCLEOTIDE SEQUENCE</scope>
</reference>
<gene>
    <name evidence="1" type="ORF">METZ01_LOCUS188933</name>
</gene>
<dbReference type="EMBL" id="UINC01038698">
    <property type="protein sequence ID" value="SVB36079.1"/>
    <property type="molecule type" value="Genomic_DNA"/>
</dbReference>